<name>A0A225LYE2_9BURK</name>
<dbReference type="EMBL" id="NJIH01000016">
    <property type="protein sequence ID" value="OWT54204.1"/>
    <property type="molecule type" value="Genomic_DNA"/>
</dbReference>
<dbReference type="PIRSF" id="PIRSF017082">
    <property type="entry name" value="YflP"/>
    <property type="match status" value="1"/>
</dbReference>
<protein>
    <submittedName>
        <fullName evidence="2">LacI family transcriptional regulator</fullName>
    </submittedName>
</protein>
<comment type="similarity">
    <text evidence="1">Belongs to the UPF0065 (bug) family.</text>
</comment>
<reference evidence="3" key="1">
    <citation type="submission" date="2017-06" db="EMBL/GenBank/DDBJ databases">
        <title>Herbaspirillum phytohormonus sp. nov., isolated from the root nodule of Robinia pseudoacacia in lead-zinc mine.</title>
        <authorList>
            <person name="Fan M."/>
            <person name="Lin Y."/>
        </authorList>
    </citation>
    <scope>NUCLEOTIDE SEQUENCE [LARGE SCALE GENOMIC DNA]</scope>
    <source>
        <strain evidence="3">SC-089</strain>
    </source>
</reference>
<dbReference type="OrthoDB" id="8678477at2"/>
<proteinExistence type="inferred from homology"/>
<dbReference type="Gene3D" id="3.40.190.150">
    <property type="entry name" value="Bordetella uptake gene, domain 1"/>
    <property type="match status" value="1"/>
</dbReference>
<gene>
    <name evidence="2" type="ORF">CEY11_22830</name>
</gene>
<dbReference type="AlphaFoldDB" id="A0A225LYE2"/>
<dbReference type="Proteomes" id="UP000214603">
    <property type="component" value="Unassembled WGS sequence"/>
</dbReference>
<comment type="caution">
    <text evidence="2">The sequence shown here is derived from an EMBL/GenBank/DDBJ whole genome shotgun (WGS) entry which is preliminary data.</text>
</comment>
<dbReference type="InterPro" id="IPR005064">
    <property type="entry name" value="BUG"/>
</dbReference>
<evidence type="ECO:0000313" key="3">
    <source>
        <dbReference type="Proteomes" id="UP000214603"/>
    </source>
</evidence>
<dbReference type="PANTHER" id="PTHR42928">
    <property type="entry name" value="TRICARBOXYLATE-BINDING PROTEIN"/>
    <property type="match status" value="1"/>
</dbReference>
<organism evidence="2 3">
    <name type="scientific">Candidimonas nitroreducens</name>
    <dbReference type="NCBI Taxonomy" id="683354"/>
    <lineage>
        <taxon>Bacteria</taxon>
        <taxon>Pseudomonadati</taxon>
        <taxon>Pseudomonadota</taxon>
        <taxon>Betaproteobacteria</taxon>
        <taxon>Burkholderiales</taxon>
        <taxon>Alcaligenaceae</taxon>
        <taxon>Candidimonas</taxon>
    </lineage>
</organism>
<evidence type="ECO:0000313" key="2">
    <source>
        <dbReference type="EMBL" id="OWT54204.1"/>
    </source>
</evidence>
<dbReference type="PANTHER" id="PTHR42928:SF5">
    <property type="entry name" value="BLR1237 PROTEIN"/>
    <property type="match status" value="1"/>
</dbReference>
<dbReference type="CDD" id="cd13578">
    <property type="entry name" value="PBP2_Bug27"/>
    <property type="match status" value="1"/>
</dbReference>
<accession>A0A225LYE2</accession>
<dbReference type="InterPro" id="IPR042100">
    <property type="entry name" value="Bug_dom1"/>
</dbReference>
<dbReference type="Pfam" id="PF03401">
    <property type="entry name" value="TctC"/>
    <property type="match status" value="1"/>
</dbReference>
<dbReference type="Gene3D" id="3.40.190.10">
    <property type="entry name" value="Periplasmic binding protein-like II"/>
    <property type="match status" value="1"/>
</dbReference>
<keyword evidence="3" id="KW-1185">Reference proteome</keyword>
<dbReference type="SUPFAM" id="SSF53850">
    <property type="entry name" value="Periplasmic binding protein-like II"/>
    <property type="match status" value="1"/>
</dbReference>
<sequence>MQRCAICISIFSKERDMWKALLAAAIAIFSMRPALADSYPSRPITIIVPYGAGGTNDILARALAAGMTPRLGKSVIVINRPGAGGNLGAAYVANSAPDGYTLLLASSGVYAINKWLYHNLPYDPATAFAPVMLAGEVPNVLLVTPGMPVKTEQELISYAKAHPNKLNFASMGTGTSGHLMSELFKQEAGIQAQHVPYRGSSAALAGMLGGQVQIMFDNLPTALPQVKSGKLRALAVSTKQRSTLLPDVPTVAEAGLPGFAATAWFGVAAPAGTPPDVIRKLNETMVEVMKDAKTKQMLEAQGVTYTPNSAADFSAFIASESPKWKKVVQISGATAN</sequence>
<evidence type="ECO:0000256" key="1">
    <source>
        <dbReference type="ARBA" id="ARBA00006987"/>
    </source>
</evidence>